<evidence type="ECO:0000313" key="3">
    <source>
        <dbReference type="Proteomes" id="UP000255389"/>
    </source>
</evidence>
<feature type="region of interest" description="Disordered" evidence="1">
    <location>
        <begin position="179"/>
        <end position="200"/>
    </location>
</feature>
<reference evidence="2 3" key="1">
    <citation type="submission" date="2018-06" db="EMBL/GenBank/DDBJ databases">
        <authorList>
            <consortium name="Pathogen Informatics"/>
            <person name="Doyle S."/>
        </authorList>
    </citation>
    <scope>NUCLEOTIDE SEQUENCE [LARGE SCALE GENOMIC DNA]</scope>
    <source>
        <strain evidence="2 3">NCTC1542</strain>
    </source>
</reference>
<evidence type="ECO:0000313" key="2">
    <source>
        <dbReference type="EMBL" id="SUA04734.1"/>
    </source>
</evidence>
<dbReference type="EMBL" id="UGQY01000004">
    <property type="protein sequence ID" value="SUA04734.1"/>
    <property type="molecule type" value="Genomic_DNA"/>
</dbReference>
<name>A0A378V2V6_MYCFO</name>
<sequence length="200" mass="22587">MRRPYRREQQQYWRAVLRRHGVSTSVGSVHPIPLGSIWLAVISHYRRIHIRPRPLPIRRPGHPDSDDSRRRLCATLRSRREVTDHRQTGMFPIRRRHMLHCNAYRCRAQAPPHGRYSVQSSHATADDAATSLHGRRHPRFSCPDPHVLSQVSCACGPTLGDNLRSGLCIPGIGIFGGRRLRRRQPPTGASTGTGQGVSVN</sequence>
<proteinExistence type="predicted"/>
<evidence type="ECO:0000256" key="1">
    <source>
        <dbReference type="SAM" id="MobiDB-lite"/>
    </source>
</evidence>
<gene>
    <name evidence="2" type="ORF">NCTC1542_06242</name>
</gene>
<dbReference type="Proteomes" id="UP000255389">
    <property type="component" value="Unassembled WGS sequence"/>
</dbReference>
<organism evidence="2 3">
    <name type="scientific">Mycolicibacterium fortuitum</name>
    <name type="common">Mycobacterium fortuitum</name>
    <dbReference type="NCBI Taxonomy" id="1766"/>
    <lineage>
        <taxon>Bacteria</taxon>
        <taxon>Bacillati</taxon>
        <taxon>Actinomycetota</taxon>
        <taxon>Actinomycetes</taxon>
        <taxon>Mycobacteriales</taxon>
        <taxon>Mycobacteriaceae</taxon>
        <taxon>Mycolicibacterium</taxon>
    </lineage>
</organism>
<protein>
    <submittedName>
        <fullName evidence="2">Uncharacterized protein</fullName>
    </submittedName>
</protein>
<feature type="compositionally biased region" description="Gly residues" evidence="1">
    <location>
        <begin position="191"/>
        <end position="200"/>
    </location>
</feature>
<accession>A0A378V2V6</accession>
<dbReference type="AlphaFoldDB" id="A0A378V2V6"/>